<dbReference type="InterPro" id="IPR029068">
    <property type="entry name" value="Glyas_Bleomycin-R_OHBP_Dase"/>
</dbReference>
<dbReference type="PANTHER" id="PTHR43048">
    <property type="entry name" value="METHYLMALONYL-COA EPIMERASE"/>
    <property type="match status" value="1"/>
</dbReference>
<accession>U2YPC2</accession>
<dbReference type="eggNOG" id="COG0346">
    <property type="taxonomic scope" value="Bacteria"/>
</dbReference>
<organism evidence="3 4">
    <name type="scientific">Caenibius tardaugens NBRC 16725</name>
    <dbReference type="NCBI Taxonomy" id="1219035"/>
    <lineage>
        <taxon>Bacteria</taxon>
        <taxon>Pseudomonadati</taxon>
        <taxon>Pseudomonadota</taxon>
        <taxon>Alphaproteobacteria</taxon>
        <taxon>Sphingomonadales</taxon>
        <taxon>Erythrobacteraceae</taxon>
        <taxon>Caenibius</taxon>
    </lineage>
</organism>
<comment type="caution">
    <text evidence="3">The sequence shown here is derived from an EMBL/GenBank/DDBJ whole genome shotgun (WGS) entry which is preliminary data.</text>
</comment>
<dbReference type="Proteomes" id="UP000016568">
    <property type="component" value="Unassembled WGS sequence"/>
</dbReference>
<proteinExistence type="predicted"/>
<dbReference type="KEGG" id="ntd:EGO55_05095"/>
<dbReference type="PANTHER" id="PTHR43048:SF3">
    <property type="entry name" value="METHYLMALONYL-COA EPIMERASE, MITOCHONDRIAL"/>
    <property type="match status" value="1"/>
</dbReference>
<dbReference type="InterPro" id="IPR004360">
    <property type="entry name" value="Glyas_Fos-R_dOase_dom"/>
</dbReference>
<evidence type="ECO:0000259" key="2">
    <source>
        <dbReference type="PROSITE" id="PS51819"/>
    </source>
</evidence>
<gene>
    <name evidence="3" type="ORF">NT2_09_01050</name>
</gene>
<evidence type="ECO:0000313" key="3">
    <source>
        <dbReference type="EMBL" id="GAD50497.1"/>
    </source>
</evidence>
<dbReference type="GO" id="GO:0046872">
    <property type="term" value="F:metal ion binding"/>
    <property type="evidence" value="ECO:0007669"/>
    <property type="project" value="UniProtKB-KW"/>
</dbReference>
<dbReference type="RefSeq" id="WP_021691315.1">
    <property type="nucleotide sequence ID" value="NZ_BASZ01000009.1"/>
</dbReference>
<dbReference type="OrthoDB" id="9798201at2"/>
<reference evidence="3 4" key="1">
    <citation type="submission" date="2013-09" db="EMBL/GenBank/DDBJ databases">
        <title>Whole genome shotgun sequence of Novosphingobium tardaugens NBRC 16725.</title>
        <authorList>
            <person name="Isaki S."/>
            <person name="Hosoyama A."/>
            <person name="Tsuchikane K."/>
            <person name="Katsumata H."/>
            <person name="Ando Y."/>
            <person name="Yamazaki S."/>
            <person name="Fujita N."/>
        </authorList>
    </citation>
    <scope>NUCLEOTIDE SEQUENCE [LARGE SCALE GENOMIC DNA]</scope>
    <source>
        <strain evidence="3 4">NBRC 16725</strain>
    </source>
</reference>
<feature type="domain" description="VOC" evidence="2">
    <location>
        <begin position="5"/>
        <end position="127"/>
    </location>
</feature>
<dbReference type="GO" id="GO:0004493">
    <property type="term" value="F:methylmalonyl-CoA epimerase activity"/>
    <property type="evidence" value="ECO:0007669"/>
    <property type="project" value="TreeGrafter"/>
</dbReference>
<evidence type="ECO:0000313" key="4">
    <source>
        <dbReference type="Proteomes" id="UP000016568"/>
    </source>
</evidence>
<evidence type="ECO:0000256" key="1">
    <source>
        <dbReference type="ARBA" id="ARBA00022723"/>
    </source>
</evidence>
<dbReference type="InterPro" id="IPR037523">
    <property type="entry name" value="VOC_core"/>
</dbReference>
<dbReference type="InterPro" id="IPR051785">
    <property type="entry name" value="MMCE/EMCE_epimerase"/>
</dbReference>
<sequence>MVAKSFFFTKITVGDPASVEDFYTAVLGLEVLVRVMDDDGRPRETVFVVPGNENCSRLIMERRGHAGQTNPGETVLGFAVDDVDATVASAITAGGALVHPPQDNEAHGIRIAFLTDPDGQVIELLGPLS</sequence>
<protein>
    <recommendedName>
        <fullName evidence="2">VOC domain-containing protein</fullName>
    </recommendedName>
</protein>
<dbReference type="Gene3D" id="3.10.180.10">
    <property type="entry name" value="2,3-Dihydroxybiphenyl 1,2-Dioxygenase, domain 1"/>
    <property type="match status" value="1"/>
</dbReference>
<name>U2YPC2_9SPHN</name>
<keyword evidence="4" id="KW-1185">Reference proteome</keyword>
<dbReference type="Pfam" id="PF00903">
    <property type="entry name" value="Glyoxalase"/>
    <property type="match status" value="1"/>
</dbReference>
<dbReference type="EMBL" id="BASZ01000009">
    <property type="protein sequence ID" value="GAD50497.1"/>
    <property type="molecule type" value="Genomic_DNA"/>
</dbReference>
<dbReference type="SUPFAM" id="SSF54593">
    <property type="entry name" value="Glyoxalase/Bleomycin resistance protein/Dihydroxybiphenyl dioxygenase"/>
    <property type="match status" value="1"/>
</dbReference>
<dbReference type="GO" id="GO:0046491">
    <property type="term" value="P:L-methylmalonyl-CoA metabolic process"/>
    <property type="evidence" value="ECO:0007669"/>
    <property type="project" value="TreeGrafter"/>
</dbReference>
<dbReference type="PROSITE" id="PS51819">
    <property type="entry name" value="VOC"/>
    <property type="match status" value="1"/>
</dbReference>
<dbReference type="AlphaFoldDB" id="U2YPC2"/>
<keyword evidence="1" id="KW-0479">Metal-binding</keyword>